<evidence type="ECO:0000313" key="2">
    <source>
        <dbReference type="EMBL" id="GIY62448.1"/>
    </source>
</evidence>
<proteinExistence type="predicted"/>
<keyword evidence="3" id="KW-1185">Reference proteome</keyword>
<accession>A0AAV4UXT4</accession>
<evidence type="ECO:0000256" key="1">
    <source>
        <dbReference type="SAM" id="Phobius"/>
    </source>
</evidence>
<dbReference type="EMBL" id="BPLR01013619">
    <property type="protein sequence ID" value="GIY62448.1"/>
    <property type="molecule type" value="Genomic_DNA"/>
</dbReference>
<keyword evidence="1" id="KW-0472">Membrane</keyword>
<protein>
    <submittedName>
        <fullName evidence="2">Uncharacterized protein</fullName>
    </submittedName>
</protein>
<organism evidence="2 3">
    <name type="scientific">Caerostris extrusa</name>
    <name type="common">Bark spider</name>
    <name type="synonym">Caerostris bankana</name>
    <dbReference type="NCBI Taxonomy" id="172846"/>
    <lineage>
        <taxon>Eukaryota</taxon>
        <taxon>Metazoa</taxon>
        <taxon>Ecdysozoa</taxon>
        <taxon>Arthropoda</taxon>
        <taxon>Chelicerata</taxon>
        <taxon>Arachnida</taxon>
        <taxon>Araneae</taxon>
        <taxon>Araneomorphae</taxon>
        <taxon>Entelegynae</taxon>
        <taxon>Araneoidea</taxon>
        <taxon>Araneidae</taxon>
        <taxon>Caerostris</taxon>
    </lineage>
</organism>
<comment type="caution">
    <text evidence="2">The sequence shown here is derived from an EMBL/GenBank/DDBJ whole genome shotgun (WGS) entry which is preliminary data.</text>
</comment>
<dbReference type="AlphaFoldDB" id="A0AAV4UXT4"/>
<feature type="transmembrane region" description="Helical" evidence="1">
    <location>
        <begin position="57"/>
        <end position="83"/>
    </location>
</feature>
<dbReference type="Proteomes" id="UP001054945">
    <property type="component" value="Unassembled WGS sequence"/>
</dbReference>
<reference evidence="2 3" key="1">
    <citation type="submission" date="2021-06" db="EMBL/GenBank/DDBJ databases">
        <title>Caerostris extrusa draft genome.</title>
        <authorList>
            <person name="Kono N."/>
            <person name="Arakawa K."/>
        </authorList>
    </citation>
    <scope>NUCLEOTIDE SEQUENCE [LARGE SCALE GENOMIC DNA]</scope>
</reference>
<name>A0AAV4UXT4_CAEEX</name>
<evidence type="ECO:0000313" key="3">
    <source>
        <dbReference type="Proteomes" id="UP001054945"/>
    </source>
</evidence>
<sequence length="109" mass="12794">MYYLLQTLSFKIPLEEILLPRTKLLGVREVSRRSGKTLFVSRHTNQRKPPPANSQRLFFALSFPLSGLFAPFLAVYCLHFCIVNSMERIRQTHIHFAPLQTQIEYGYFF</sequence>
<keyword evidence="1" id="KW-1133">Transmembrane helix</keyword>
<gene>
    <name evidence="2" type="ORF">CEXT_720471</name>
</gene>
<keyword evidence="1" id="KW-0812">Transmembrane</keyword>